<gene>
    <name evidence="2" type="ORF">A2945_01875</name>
</gene>
<proteinExistence type="predicted"/>
<accession>A0A1G2CEA0</accession>
<dbReference type="InterPro" id="IPR050490">
    <property type="entry name" value="Bact_solute-bd_prot1"/>
</dbReference>
<name>A0A1G2CEA0_9BACT</name>
<feature type="transmembrane region" description="Helical" evidence="1">
    <location>
        <begin position="7"/>
        <end position="26"/>
    </location>
</feature>
<dbReference type="STRING" id="1798650.A2945_01875"/>
<keyword evidence="1" id="KW-1133">Transmembrane helix</keyword>
<dbReference type="Gene3D" id="3.40.190.10">
    <property type="entry name" value="Periplasmic binding protein-like II"/>
    <property type="match status" value="1"/>
</dbReference>
<protein>
    <recommendedName>
        <fullName evidence="4">ABC transporter substrate-binding protein</fullName>
    </recommendedName>
</protein>
<sequence length="436" mass="47318">MKLSSKQIAIMAAGAVVVIVVFGLILTNLQNQGGPGMTFTINIWGTDPRGALEPAITSYKAAHPLGIVDYTQINPKNYENQLLEALASGNGPDLFYIGNRELPKQKSRIVPPRVAGLPEFSVNRFREFFPTAAEQDFISDGEVYAVPLFMDTMVLLYNRDLFDQAGVVSPPTTWNEFLRAVEKIRIVSPQGQIARAAASIGGTEKTVDAGVDFLHLLMLQNGVAMVNADRSGATFASSDASDRNSGNAAFSFYLQFANAGSPYYTWNEGQPNSIDAFASGKVAMIMNYHSALSIIKGKSAFLNVGVAPVPQTSEGATVAYPRYYGLAVSKQSKNQYWAWDFAWYVATSGANAGFYAAETGAPPALRELIAANLNDPDYGIFVRQALTARTWYEAHDTKINGIFNNAIESVLYGRANIDSALRGAQDQVSQLMGERQ</sequence>
<evidence type="ECO:0000256" key="1">
    <source>
        <dbReference type="SAM" id="Phobius"/>
    </source>
</evidence>
<dbReference type="Proteomes" id="UP000178880">
    <property type="component" value="Unassembled WGS sequence"/>
</dbReference>
<keyword evidence="1" id="KW-0812">Transmembrane</keyword>
<organism evidence="2 3">
    <name type="scientific">Candidatus Liptonbacteria bacterium RIFCSPLOWO2_01_FULL_52_25</name>
    <dbReference type="NCBI Taxonomy" id="1798650"/>
    <lineage>
        <taxon>Bacteria</taxon>
        <taxon>Candidatus Liptoniibacteriota</taxon>
    </lineage>
</organism>
<evidence type="ECO:0000313" key="3">
    <source>
        <dbReference type="Proteomes" id="UP000178880"/>
    </source>
</evidence>
<reference evidence="2 3" key="1">
    <citation type="journal article" date="2016" name="Nat. Commun.">
        <title>Thousands of microbial genomes shed light on interconnected biogeochemical processes in an aquifer system.</title>
        <authorList>
            <person name="Anantharaman K."/>
            <person name="Brown C.T."/>
            <person name="Hug L.A."/>
            <person name="Sharon I."/>
            <person name="Castelle C.J."/>
            <person name="Probst A.J."/>
            <person name="Thomas B.C."/>
            <person name="Singh A."/>
            <person name="Wilkins M.J."/>
            <person name="Karaoz U."/>
            <person name="Brodie E.L."/>
            <person name="Williams K.H."/>
            <person name="Hubbard S.S."/>
            <person name="Banfield J.F."/>
        </authorList>
    </citation>
    <scope>NUCLEOTIDE SEQUENCE [LARGE SCALE GENOMIC DNA]</scope>
</reference>
<keyword evidence="1" id="KW-0472">Membrane</keyword>
<comment type="caution">
    <text evidence="2">The sequence shown here is derived from an EMBL/GenBank/DDBJ whole genome shotgun (WGS) entry which is preliminary data.</text>
</comment>
<dbReference type="PANTHER" id="PTHR43649:SF12">
    <property type="entry name" value="DIACETYLCHITOBIOSE BINDING PROTEIN DASA"/>
    <property type="match status" value="1"/>
</dbReference>
<dbReference type="AlphaFoldDB" id="A0A1G2CEA0"/>
<dbReference type="Pfam" id="PF01547">
    <property type="entry name" value="SBP_bac_1"/>
    <property type="match status" value="1"/>
</dbReference>
<evidence type="ECO:0000313" key="2">
    <source>
        <dbReference type="EMBL" id="OGY99728.1"/>
    </source>
</evidence>
<dbReference type="InterPro" id="IPR006059">
    <property type="entry name" value="SBP"/>
</dbReference>
<evidence type="ECO:0008006" key="4">
    <source>
        <dbReference type="Google" id="ProtNLM"/>
    </source>
</evidence>
<dbReference type="SUPFAM" id="SSF53850">
    <property type="entry name" value="Periplasmic binding protein-like II"/>
    <property type="match status" value="1"/>
</dbReference>
<dbReference type="PANTHER" id="PTHR43649">
    <property type="entry name" value="ARABINOSE-BINDING PROTEIN-RELATED"/>
    <property type="match status" value="1"/>
</dbReference>
<dbReference type="EMBL" id="MHLA01000013">
    <property type="protein sequence ID" value="OGY99728.1"/>
    <property type="molecule type" value="Genomic_DNA"/>
</dbReference>